<evidence type="ECO:0008006" key="5">
    <source>
        <dbReference type="Google" id="ProtNLM"/>
    </source>
</evidence>
<feature type="signal peptide" evidence="2">
    <location>
        <begin position="1"/>
        <end position="26"/>
    </location>
</feature>
<keyword evidence="4" id="KW-1185">Reference proteome</keyword>
<protein>
    <recommendedName>
        <fullName evidence="5">Lipoprotein</fullName>
    </recommendedName>
</protein>
<accession>U5W777</accession>
<dbReference type="EMBL" id="CP006272">
    <property type="protein sequence ID" value="AGZ43796.1"/>
    <property type="molecule type" value="Genomic_DNA"/>
</dbReference>
<gene>
    <name evidence="3" type="ORF">AFR_27675</name>
</gene>
<dbReference type="STRING" id="1246995.AFR_27675"/>
<sequence length="184" mass="19833">MPTPLRALLALTLCLGGVAGCSSSSGDDNAPKVVSFRSEPVAGASAPARSAGPPVMRMDMSREEEDQLWNAFYACLAGAGVPMKKNAEGVYEFNSAEGKMQADTPEIHKACDHTLPQPPPEKDPEQNPYLKDDENNFWQCLKDHGDDVHKVADGWEPGPKWGDFPNADAVTEACEVQAYDGKRG</sequence>
<evidence type="ECO:0000256" key="1">
    <source>
        <dbReference type="SAM" id="MobiDB-lite"/>
    </source>
</evidence>
<evidence type="ECO:0000313" key="3">
    <source>
        <dbReference type="EMBL" id="AGZ43796.1"/>
    </source>
</evidence>
<feature type="chain" id="PRO_5038616632" description="Lipoprotein" evidence="2">
    <location>
        <begin position="27"/>
        <end position="184"/>
    </location>
</feature>
<feature type="region of interest" description="Disordered" evidence="1">
    <location>
        <begin position="112"/>
        <end position="131"/>
    </location>
</feature>
<dbReference type="AlphaFoldDB" id="U5W777"/>
<feature type="compositionally biased region" description="Basic and acidic residues" evidence="1">
    <location>
        <begin position="120"/>
        <end position="131"/>
    </location>
</feature>
<dbReference type="Proteomes" id="UP000017746">
    <property type="component" value="Chromosome"/>
</dbReference>
<dbReference type="PATRIC" id="fig|1246995.3.peg.5609"/>
<proteinExistence type="predicted"/>
<evidence type="ECO:0000256" key="2">
    <source>
        <dbReference type="SAM" id="SignalP"/>
    </source>
</evidence>
<evidence type="ECO:0000313" key="4">
    <source>
        <dbReference type="Proteomes" id="UP000017746"/>
    </source>
</evidence>
<organism evidence="3 4">
    <name type="scientific">Actinoplanes friuliensis DSM 7358</name>
    <dbReference type="NCBI Taxonomy" id="1246995"/>
    <lineage>
        <taxon>Bacteria</taxon>
        <taxon>Bacillati</taxon>
        <taxon>Actinomycetota</taxon>
        <taxon>Actinomycetes</taxon>
        <taxon>Micromonosporales</taxon>
        <taxon>Micromonosporaceae</taxon>
        <taxon>Actinoplanes</taxon>
    </lineage>
</organism>
<reference evidence="3 4" key="1">
    <citation type="journal article" date="2014" name="J. Biotechnol.">
        <title>Complete genome sequence of the actinobacterium Actinoplanes friuliensis HAG 010964, producer of the lipopeptide antibiotic friulimycin.</title>
        <authorList>
            <person name="Ruckert C."/>
            <person name="Szczepanowski R."/>
            <person name="Albersmeier A."/>
            <person name="Goesmann A."/>
            <person name="Fischer N."/>
            <person name="Steinkamper A."/>
            <person name="Puhler A."/>
            <person name="Biener R."/>
            <person name="Schwartz D."/>
            <person name="Kalinowski J."/>
        </authorList>
    </citation>
    <scope>NUCLEOTIDE SEQUENCE [LARGE SCALE GENOMIC DNA]</scope>
    <source>
        <strain evidence="3 4">DSM 7358</strain>
    </source>
</reference>
<dbReference type="RefSeq" id="WP_023560134.1">
    <property type="nucleotide sequence ID" value="NC_022657.1"/>
</dbReference>
<name>U5W777_9ACTN</name>
<dbReference type="KEGG" id="afs:AFR_27675"/>
<dbReference type="OrthoDB" id="3401652at2"/>
<dbReference type="HOGENOM" id="CLU_1465262_0_0_11"/>
<keyword evidence="2" id="KW-0732">Signal</keyword>
<dbReference type="PROSITE" id="PS51257">
    <property type="entry name" value="PROKAR_LIPOPROTEIN"/>
    <property type="match status" value="1"/>
</dbReference>